<dbReference type="PANTHER" id="PTHR20963:SF51">
    <property type="entry name" value="MULTIPLE INOSITOL POLYPHOSPHATE PHOSPHATASE 1"/>
    <property type="match status" value="1"/>
</dbReference>
<keyword evidence="9" id="KW-0472">Membrane</keyword>
<comment type="catalytic activity">
    <reaction evidence="15">
        <text>(2R)-2,3-bisphosphoglycerate + H2O = (2R)-2-phosphoglycerate + phosphate</text>
        <dbReference type="Rhea" id="RHEA:27381"/>
        <dbReference type="ChEBI" id="CHEBI:15377"/>
        <dbReference type="ChEBI" id="CHEBI:43474"/>
        <dbReference type="ChEBI" id="CHEBI:58248"/>
        <dbReference type="ChEBI" id="CHEBI:58289"/>
        <dbReference type="EC" id="3.1.3.80"/>
    </reaction>
    <physiologicalReaction direction="left-to-right" evidence="15">
        <dbReference type="Rhea" id="RHEA:27382"/>
    </physiologicalReaction>
</comment>
<evidence type="ECO:0000256" key="9">
    <source>
        <dbReference type="ARBA" id="ARBA00023136"/>
    </source>
</evidence>
<comment type="similarity">
    <text evidence="2">Belongs to the histidine acid phosphatase family. MINPP1 subfamily.</text>
</comment>
<evidence type="ECO:0000256" key="17">
    <source>
        <dbReference type="SAM" id="SignalP"/>
    </source>
</evidence>
<evidence type="ECO:0000256" key="7">
    <source>
        <dbReference type="ARBA" id="ARBA00022729"/>
    </source>
</evidence>
<dbReference type="EC" id="3.1.3.80" evidence="3"/>
<accession>A0A1B6LLB7</accession>
<dbReference type="PANTHER" id="PTHR20963">
    <property type="entry name" value="MULTIPLE INOSITOL POLYPHOSPHATE PHOSPHATASE-RELATED"/>
    <property type="match status" value="1"/>
</dbReference>
<evidence type="ECO:0000313" key="18">
    <source>
        <dbReference type="EMBL" id="JAT24510.1"/>
    </source>
</evidence>
<feature type="disulfide bond" evidence="16">
    <location>
        <begin position="65"/>
        <end position="392"/>
    </location>
</feature>
<dbReference type="InterPro" id="IPR029033">
    <property type="entry name" value="His_PPase_superfam"/>
</dbReference>
<evidence type="ECO:0000256" key="16">
    <source>
        <dbReference type="PIRSR" id="PIRSR000894-2"/>
    </source>
</evidence>
<dbReference type="CDD" id="cd07061">
    <property type="entry name" value="HP_HAP_like"/>
    <property type="match status" value="1"/>
</dbReference>
<keyword evidence="6" id="KW-1003">Cell membrane</keyword>
<dbReference type="EMBL" id="GEBQ01015467">
    <property type="protein sequence ID" value="JAT24510.1"/>
    <property type="molecule type" value="Transcribed_RNA"/>
</dbReference>
<sequence>MILSSVNLFCLVHFILCLPYLSVFVTGESKKCHSLSGDIKYYLGTKTPYSYVANVDDDPIVYDGCTPIRIWALIRHGTRNPGKISEKIRVHLSALKMILIDRHESGKGNLCEEEVERLRTWEPTVDPTELKFLTHEGEEEMLLLGERFLNRFPDLLPESYSNKTYKFRHTATQRTRESSQFFTVGLFGRRQKAYVWYPEPLAKDPILRFYKLCKRWRVEVDKNEDALTELDKFKSRPIVSRMLDNISARIGLNNRIKFEDAKLIYQTCAFETAWHPKSPSPWCALFSKDDMEILEYSEDLKYFWIDGYGYPLTYEQACVAVNDMFHHLTDESYPPYTFYFSHSGTMLKVLSHLGLYQDPHPLSADLFNKTRLWRTSTIDVFGSNLAFVLYSCPDGYKVLTLHQERPVTLPGCPDDDLCPLDLLQEVYRESIENCDFDQYCHLDT</sequence>
<dbReference type="Gene3D" id="3.40.50.1240">
    <property type="entry name" value="Phosphoglycerate mutase-like"/>
    <property type="match status" value="1"/>
</dbReference>
<comment type="catalytic activity">
    <reaction evidence="14">
        <text>1D-myo-inositol hexakisphosphate + H2O = 1D-myo-inositol 1,2,4,5,6-pentakisphosphate + phosphate</text>
        <dbReference type="Rhea" id="RHEA:16989"/>
        <dbReference type="ChEBI" id="CHEBI:15377"/>
        <dbReference type="ChEBI" id="CHEBI:43474"/>
        <dbReference type="ChEBI" id="CHEBI:57798"/>
        <dbReference type="ChEBI" id="CHEBI:58130"/>
        <dbReference type="EC" id="3.1.3.62"/>
    </reaction>
    <physiologicalReaction direction="left-to-right" evidence="14">
        <dbReference type="Rhea" id="RHEA:16990"/>
    </physiologicalReaction>
</comment>
<dbReference type="GO" id="GO:0003993">
    <property type="term" value="F:acid phosphatase activity"/>
    <property type="evidence" value="ECO:0007669"/>
    <property type="project" value="TreeGrafter"/>
</dbReference>
<dbReference type="EC" id="3.1.3.62" evidence="4"/>
<evidence type="ECO:0000256" key="1">
    <source>
        <dbReference type="ARBA" id="ARBA00004236"/>
    </source>
</evidence>
<dbReference type="PIRSF" id="PIRSF000894">
    <property type="entry name" value="Acid_phosphatase"/>
    <property type="match status" value="1"/>
</dbReference>
<evidence type="ECO:0000256" key="11">
    <source>
        <dbReference type="ARBA" id="ARBA00031642"/>
    </source>
</evidence>
<evidence type="ECO:0000256" key="10">
    <source>
        <dbReference type="ARBA" id="ARBA00023180"/>
    </source>
</evidence>
<keyword evidence="7 17" id="KW-0732">Signal</keyword>
<name>A0A1B6LLB7_9HEMI</name>
<evidence type="ECO:0000256" key="5">
    <source>
        <dbReference type="ARBA" id="ARBA00018097"/>
    </source>
</evidence>
<feature type="signal peptide" evidence="17">
    <location>
        <begin position="1"/>
        <end position="17"/>
    </location>
</feature>
<dbReference type="AlphaFoldDB" id="A0A1B6LLB7"/>
<keyword evidence="10" id="KW-0325">Glycoprotein</keyword>
<evidence type="ECO:0000256" key="13">
    <source>
        <dbReference type="ARBA" id="ARBA00043671"/>
    </source>
</evidence>
<gene>
    <name evidence="18" type="ORF">g.11034</name>
</gene>
<dbReference type="GO" id="GO:0034417">
    <property type="term" value="F:bisphosphoglycerate 3-phosphatase activity"/>
    <property type="evidence" value="ECO:0007669"/>
    <property type="project" value="UniProtKB-EC"/>
</dbReference>
<dbReference type="InterPro" id="IPR016274">
    <property type="entry name" value="Histidine_acid_Pase_euk"/>
</dbReference>
<dbReference type="Pfam" id="PF00328">
    <property type="entry name" value="His_Phos_2"/>
    <property type="match status" value="1"/>
</dbReference>
<evidence type="ECO:0000256" key="8">
    <source>
        <dbReference type="ARBA" id="ARBA00022801"/>
    </source>
</evidence>
<evidence type="ECO:0000256" key="15">
    <source>
        <dbReference type="ARBA" id="ARBA00043832"/>
    </source>
</evidence>
<evidence type="ECO:0000256" key="4">
    <source>
        <dbReference type="ARBA" id="ARBA00013040"/>
    </source>
</evidence>
<reference evidence="18" key="1">
    <citation type="submission" date="2015-11" db="EMBL/GenBank/DDBJ databases">
        <title>De novo transcriptome assembly of four potential Pierce s Disease insect vectors from Arizona vineyards.</title>
        <authorList>
            <person name="Tassone E.E."/>
        </authorList>
    </citation>
    <scope>NUCLEOTIDE SEQUENCE</scope>
</reference>
<keyword evidence="8" id="KW-0378">Hydrolase</keyword>
<feature type="disulfide bond" evidence="16">
    <location>
        <begin position="268"/>
        <end position="283"/>
    </location>
</feature>
<dbReference type="GO" id="GO:0052745">
    <property type="term" value="F:inositol phosphate phosphatase activity"/>
    <property type="evidence" value="ECO:0007669"/>
    <property type="project" value="TreeGrafter"/>
</dbReference>
<comment type="catalytic activity">
    <reaction evidence="12">
        <text>1D-myo-inositol 1,2,5,6-tetrakisphosphate + H2O = 1D-myo-inositol 1,2,6-trisphosphate + phosphate</text>
        <dbReference type="Rhea" id="RHEA:77119"/>
        <dbReference type="ChEBI" id="CHEBI:15377"/>
        <dbReference type="ChEBI" id="CHEBI:43474"/>
        <dbReference type="ChEBI" id="CHEBI:195535"/>
        <dbReference type="ChEBI" id="CHEBI:195537"/>
        <dbReference type="EC" id="3.1.3.62"/>
    </reaction>
    <physiologicalReaction direction="left-to-right" evidence="12">
        <dbReference type="Rhea" id="RHEA:77120"/>
    </physiologicalReaction>
</comment>
<evidence type="ECO:0000256" key="2">
    <source>
        <dbReference type="ARBA" id="ARBA00008422"/>
    </source>
</evidence>
<feature type="disulfide bond" evidence="16">
    <location>
        <begin position="412"/>
        <end position="418"/>
    </location>
</feature>
<comment type="catalytic activity">
    <reaction evidence="13">
        <text>1D-myo-inositol 1,2,4,5,6-pentakisphosphate + H2O = 1D-myo-inositol 1,2,5,6-tetrakisphosphate + phosphate</text>
        <dbReference type="Rhea" id="RHEA:77115"/>
        <dbReference type="ChEBI" id="CHEBI:15377"/>
        <dbReference type="ChEBI" id="CHEBI:43474"/>
        <dbReference type="ChEBI" id="CHEBI:57798"/>
        <dbReference type="ChEBI" id="CHEBI:195535"/>
        <dbReference type="EC" id="3.1.3.62"/>
    </reaction>
    <physiologicalReaction direction="left-to-right" evidence="13">
        <dbReference type="Rhea" id="RHEA:77116"/>
    </physiologicalReaction>
</comment>
<dbReference type="SUPFAM" id="SSF53254">
    <property type="entry name" value="Phosphoglycerate mutase-like"/>
    <property type="match status" value="1"/>
</dbReference>
<evidence type="ECO:0000256" key="6">
    <source>
        <dbReference type="ARBA" id="ARBA00022475"/>
    </source>
</evidence>
<dbReference type="FunFam" id="3.40.50.1240:FF:000014">
    <property type="entry name" value="Multiple inositol polyphosphate phosphatase 1"/>
    <property type="match status" value="1"/>
</dbReference>
<evidence type="ECO:0000256" key="14">
    <source>
        <dbReference type="ARBA" id="ARBA00043691"/>
    </source>
</evidence>
<comment type="subcellular location">
    <subcellularLocation>
        <location evidence="1">Cell membrane</location>
    </subcellularLocation>
</comment>
<dbReference type="GO" id="GO:0005886">
    <property type="term" value="C:plasma membrane"/>
    <property type="evidence" value="ECO:0007669"/>
    <property type="project" value="UniProtKB-SubCell"/>
</dbReference>
<protein>
    <recommendedName>
        <fullName evidence="5">Multiple inositol polyphosphate phosphatase 1</fullName>
        <ecNumber evidence="4">3.1.3.62</ecNumber>
        <ecNumber evidence="3">3.1.3.80</ecNumber>
    </recommendedName>
    <alternativeName>
        <fullName evidence="11">2,3-bisphosphoglycerate 3-phosphatase</fullName>
    </alternativeName>
</protein>
<dbReference type="InterPro" id="IPR000560">
    <property type="entry name" value="His_Pase_clade-2"/>
</dbReference>
<proteinExistence type="inferred from homology"/>
<organism evidence="18">
    <name type="scientific">Graphocephala atropunctata</name>
    <dbReference type="NCBI Taxonomy" id="36148"/>
    <lineage>
        <taxon>Eukaryota</taxon>
        <taxon>Metazoa</taxon>
        <taxon>Ecdysozoa</taxon>
        <taxon>Arthropoda</taxon>
        <taxon>Hexapoda</taxon>
        <taxon>Insecta</taxon>
        <taxon>Pterygota</taxon>
        <taxon>Neoptera</taxon>
        <taxon>Paraneoptera</taxon>
        <taxon>Hemiptera</taxon>
        <taxon>Auchenorrhyncha</taxon>
        <taxon>Membracoidea</taxon>
        <taxon>Cicadellidae</taxon>
        <taxon>Cicadellinae</taxon>
        <taxon>Cicadellini</taxon>
        <taxon>Graphocephala</taxon>
    </lineage>
</organism>
<evidence type="ECO:0000256" key="12">
    <source>
        <dbReference type="ARBA" id="ARBA00043668"/>
    </source>
</evidence>
<evidence type="ECO:0000256" key="3">
    <source>
        <dbReference type="ARBA" id="ARBA00012976"/>
    </source>
</evidence>
<keyword evidence="16" id="KW-1015">Disulfide bond</keyword>
<feature type="chain" id="PRO_5008587584" description="Multiple inositol polyphosphate phosphatase 1" evidence="17">
    <location>
        <begin position="18"/>
        <end position="444"/>
    </location>
</feature>